<dbReference type="EMBL" id="FUZT01000006">
    <property type="protein sequence ID" value="SKC72800.1"/>
    <property type="molecule type" value="Genomic_DNA"/>
</dbReference>
<dbReference type="RefSeq" id="WP_079492185.1">
    <property type="nucleotide sequence ID" value="NZ_FUZT01000006.1"/>
</dbReference>
<dbReference type="Gene3D" id="1.20.120.450">
    <property type="entry name" value="dinb family like domain"/>
    <property type="match status" value="1"/>
</dbReference>
<proteinExistence type="predicted"/>
<evidence type="ECO:0000313" key="1">
    <source>
        <dbReference type="EMBL" id="SKC72800.1"/>
    </source>
</evidence>
<protein>
    <submittedName>
        <fullName evidence="1">Uncharacterized protein</fullName>
    </submittedName>
</protein>
<dbReference type="InterPro" id="IPR034660">
    <property type="entry name" value="DinB/YfiT-like"/>
</dbReference>
<reference evidence="1 2" key="1">
    <citation type="submission" date="2017-02" db="EMBL/GenBank/DDBJ databases">
        <authorList>
            <person name="Peterson S.W."/>
        </authorList>
    </citation>
    <scope>NUCLEOTIDE SEQUENCE [LARGE SCALE GENOMIC DNA]</scope>
    <source>
        <strain evidence="1 2">M1</strain>
    </source>
</reference>
<gene>
    <name evidence="1" type="ORF">SAMN02194393_02647</name>
</gene>
<keyword evidence="2" id="KW-1185">Reference proteome</keyword>
<dbReference type="AlphaFoldDB" id="A0A1T5LA31"/>
<name>A0A1T5LA31_9FIRM</name>
<accession>A0A1T5LA31</accession>
<dbReference type="OrthoDB" id="9778466at2"/>
<dbReference type="Proteomes" id="UP000190285">
    <property type="component" value="Unassembled WGS sequence"/>
</dbReference>
<organism evidence="1 2">
    <name type="scientific">Maledivibacter halophilus</name>
    <dbReference type="NCBI Taxonomy" id="36842"/>
    <lineage>
        <taxon>Bacteria</taxon>
        <taxon>Bacillati</taxon>
        <taxon>Bacillota</taxon>
        <taxon>Clostridia</taxon>
        <taxon>Peptostreptococcales</taxon>
        <taxon>Caminicellaceae</taxon>
        <taxon>Maledivibacter</taxon>
    </lineage>
</organism>
<sequence>MEYTKKTWNENHKILRQLLKKESTFKDGIDLFMDQHARIHTSDVSKIKSITFEDELWEGMDEVIFRTGQNKKGRTVAYGMWHSARIEDITMNLLVVGEDQIIDQDNWMEKMKSSIYGTGNDLDSDSILKFSQTIDMQALKDYRKAVGKKTREIVFSLTYSDLKAKTLEAGLEKAIALGAVANDENALWLIDFWRKKTTAGILLMPVTRHNLVHINESMEAKKRGLRGKK</sequence>
<evidence type="ECO:0000313" key="2">
    <source>
        <dbReference type="Proteomes" id="UP000190285"/>
    </source>
</evidence>